<dbReference type="STRING" id="857291.HMPREF9138_01561"/>
<dbReference type="Proteomes" id="UP000004597">
    <property type="component" value="Unassembled WGS sequence"/>
</dbReference>
<dbReference type="SUPFAM" id="SSF50405">
    <property type="entry name" value="Actin-crosslinking proteins"/>
    <property type="match status" value="1"/>
</dbReference>
<name>G6AHI4_9BACT</name>
<evidence type="ECO:0000313" key="1">
    <source>
        <dbReference type="EMBL" id="EHG15985.1"/>
    </source>
</evidence>
<sequence>MTDNTGKITVSDDNLYFTFEQEAGGYYIKDGKGRYFYQDGMYSNFNVVKSKDKATVWTIIPNANGTFLIKSPDGHVVQYSKKYKSYGAYKTANANDVYPMLYMEDPTLGIMTIETVADDSGAVYNLQGVRMPGGVKLQPGIYVRSGKKFFVR</sequence>
<evidence type="ECO:0000313" key="2">
    <source>
        <dbReference type="Proteomes" id="UP000004597"/>
    </source>
</evidence>
<dbReference type="RefSeq" id="WP_008823471.1">
    <property type="nucleotide sequence ID" value="NZ_JH376764.1"/>
</dbReference>
<keyword evidence="2" id="KW-1185">Reference proteome</keyword>
<dbReference type="PATRIC" id="fig|857291.3.peg.1551"/>
<comment type="caution">
    <text evidence="1">The sequence shown here is derived from an EMBL/GenBank/DDBJ whole genome shotgun (WGS) entry which is preliminary data.</text>
</comment>
<dbReference type="EMBL" id="AFXP01000014">
    <property type="protein sequence ID" value="EHG15985.1"/>
    <property type="molecule type" value="Genomic_DNA"/>
</dbReference>
<dbReference type="AlphaFoldDB" id="G6AHI4"/>
<gene>
    <name evidence="1" type="ORF">HMPREF9138_01561</name>
</gene>
<proteinExistence type="predicted"/>
<organism evidence="1 2">
    <name type="scientific">Prevotella histicola F0411</name>
    <dbReference type="NCBI Taxonomy" id="857291"/>
    <lineage>
        <taxon>Bacteria</taxon>
        <taxon>Pseudomonadati</taxon>
        <taxon>Bacteroidota</taxon>
        <taxon>Bacteroidia</taxon>
        <taxon>Bacteroidales</taxon>
        <taxon>Prevotellaceae</taxon>
        <taxon>Prevotella</taxon>
    </lineage>
</organism>
<dbReference type="HOGENOM" id="CLU_1720693_0_0_10"/>
<accession>G6AHI4</accession>
<reference evidence="1 2" key="1">
    <citation type="submission" date="2011-10" db="EMBL/GenBank/DDBJ databases">
        <title>The Genome Sequence of Prevotella histicola F0411.</title>
        <authorList>
            <consortium name="The Broad Institute Genome Sequencing Platform"/>
            <person name="Earl A."/>
            <person name="Ward D."/>
            <person name="Feldgarden M."/>
            <person name="Gevers D."/>
            <person name="Izard J."/>
            <person name="Ganesan A."/>
            <person name="Blanton J.M."/>
            <person name="Baranova O.V."/>
            <person name="Tanner A.C."/>
            <person name="Mathney J.M.J."/>
            <person name="Dewhirst F.E."/>
            <person name="Young S.K."/>
            <person name="Zeng Q."/>
            <person name="Gargeya S."/>
            <person name="Fitzgerald M."/>
            <person name="Haas B."/>
            <person name="Abouelleil A."/>
            <person name="Alvarado L."/>
            <person name="Arachchi H.M."/>
            <person name="Berlin A."/>
            <person name="Brown A."/>
            <person name="Chapman S.B."/>
            <person name="Chen Z."/>
            <person name="Dunbar C."/>
            <person name="Freedman E."/>
            <person name="Gearin G."/>
            <person name="Gellesch M."/>
            <person name="Goldberg J."/>
            <person name="Griggs A."/>
            <person name="Gujja S."/>
            <person name="Heiman D."/>
            <person name="Howarth C."/>
            <person name="Larson L."/>
            <person name="Lui A."/>
            <person name="MacDonald P.J.P."/>
            <person name="Montmayeur A."/>
            <person name="Murphy C."/>
            <person name="Neiman D."/>
            <person name="Pearson M."/>
            <person name="Priest M."/>
            <person name="Roberts A."/>
            <person name="Saif S."/>
            <person name="Shea T."/>
            <person name="Shenoy N."/>
            <person name="Sisk P."/>
            <person name="Stolte C."/>
            <person name="Sykes S."/>
            <person name="Wortman J."/>
            <person name="Nusbaum C."/>
            <person name="Birren B."/>
        </authorList>
    </citation>
    <scope>NUCLEOTIDE SEQUENCE [LARGE SCALE GENOMIC DNA]</scope>
    <source>
        <strain evidence="1 2">F0411</strain>
    </source>
</reference>
<protein>
    <submittedName>
        <fullName evidence="1">Uncharacterized protein</fullName>
    </submittedName>
</protein>
<dbReference type="GeneID" id="71773914"/>
<dbReference type="InterPro" id="IPR008999">
    <property type="entry name" value="Actin-crosslinking"/>
</dbReference>